<dbReference type="AlphaFoldDB" id="A0A423WRL7"/>
<evidence type="ECO:0000313" key="4">
    <source>
        <dbReference type="Proteomes" id="UP000285146"/>
    </source>
</evidence>
<evidence type="ECO:0000313" key="3">
    <source>
        <dbReference type="EMBL" id="ROW05920.1"/>
    </source>
</evidence>
<dbReference type="Pfam" id="PF22939">
    <property type="entry name" value="WHD_GPIID"/>
    <property type="match status" value="1"/>
</dbReference>
<accession>A0A423WRL7</accession>
<protein>
    <recommendedName>
        <fullName evidence="2">GPI inositol-deacylase winged helix domain-containing protein</fullName>
    </recommendedName>
</protein>
<evidence type="ECO:0000259" key="2">
    <source>
        <dbReference type="Pfam" id="PF22939"/>
    </source>
</evidence>
<dbReference type="Gene3D" id="2.130.10.10">
    <property type="entry name" value="YVTN repeat-like/Quinoprotein amine dehydrogenase"/>
    <property type="match status" value="1"/>
</dbReference>
<dbReference type="InterPro" id="IPR054471">
    <property type="entry name" value="GPIID_WHD"/>
</dbReference>
<name>A0A423WRL7_9PEZI</name>
<dbReference type="InterPro" id="IPR001680">
    <property type="entry name" value="WD40_rpt"/>
</dbReference>
<dbReference type="Proteomes" id="UP000285146">
    <property type="component" value="Unassembled WGS sequence"/>
</dbReference>
<gene>
    <name evidence="3" type="ORF">VPNG_08028</name>
</gene>
<organism evidence="3 4">
    <name type="scientific">Cytospora leucostoma</name>
    <dbReference type="NCBI Taxonomy" id="1230097"/>
    <lineage>
        <taxon>Eukaryota</taxon>
        <taxon>Fungi</taxon>
        <taxon>Dikarya</taxon>
        <taxon>Ascomycota</taxon>
        <taxon>Pezizomycotina</taxon>
        <taxon>Sordariomycetes</taxon>
        <taxon>Sordariomycetidae</taxon>
        <taxon>Diaporthales</taxon>
        <taxon>Cytosporaceae</taxon>
        <taxon>Cytospora</taxon>
    </lineage>
</organism>
<dbReference type="STRING" id="1230097.A0A423WRL7"/>
<feature type="domain" description="GPI inositol-deacylase winged helix" evidence="2">
    <location>
        <begin position="1"/>
        <end position="87"/>
    </location>
</feature>
<keyword evidence="1" id="KW-0853">WD repeat</keyword>
<dbReference type="SUPFAM" id="SSF50978">
    <property type="entry name" value="WD40 repeat-like"/>
    <property type="match status" value="1"/>
</dbReference>
<dbReference type="OrthoDB" id="194358at2759"/>
<comment type="caution">
    <text evidence="3">The sequence shown here is derived from an EMBL/GenBank/DDBJ whole genome shotgun (WGS) entry which is preliminary data.</text>
</comment>
<dbReference type="PROSITE" id="PS50082">
    <property type="entry name" value="WD_REPEATS_2"/>
    <property type="match status" value="1"/>
</dbReference>
<evidence type="ECO:0000256" key="1">
    <source>
        <dbReference type="PROSITE-ProRule" id="PRU00221"/>
    </source>
</evidence>
<sequence>MSAQVQGKALAKAIITWTACAARPLKTVELDEAVRLDLQDSIDNIEGSIRSICGKLVYVDAQSYVQMAHQTARDFLLHEAVDSEFHIEEKRGHRRLLLTCLGFLTSDEMRSTHRRRVKDTKNFTDRSLFVKYAFSVGSKTILVWDLNSKTHVWRFDAPQQCMALALSSRDEHLITATKDHCLRIWDFKKGELFEMEYWTQGLEATQLRLYRRPITATFTMDAQLLAVIYKGQDILIWDLDNDALYDIFNRESGAKGDSQAQYRSSRGSRGWVSHPLNRANLLLITQTATYSSDWLNLKPLAPEAGNGLDSGMSLSMVPRSIIPVFGGKSLAVMYSDIGHPLSRAKLIIWSTADLGSDSSAEVAQPLKMYEYFSSRATQLIGALGSGGAERLVFLQEGNCVSAIESRTAHLRRIALHFFLPNDWLSMMNHRDLMVEVTSRGNVLVVRRHEVAIVKRGLTRVELDEEVPPDSAPAAAGLA</sequence>
<dbReference type="InterPro" id="IPR015943">
    <property type="entry name" value="WD40/YVTN_repeat-like_dom_sf"/>
</dbReference>
<proteinExistence type="predicted"/>
<dbReference type="InParanoid" id="A0A423WRL7"/>
<feature type="repeat" description="WD" evidence="1">
    <location>
        <begin position="163"/>
        <end position="195"/>
    </location>
</feature>
<dbReference type="PANTHER" id="PTHR10039">
    <property type="entry name" value="AMELOGENIN"/>
    <property type="match status" value="1"/>
</dbReference>
<dbReference type="InterPro" id="IPR036322">
    <property type="entry name" value="WD40_repeat_dom_sf"/>
</dbReference>
<dbReference type="EMBL" id="LKEB01000045">
    <property type="protein sequence ID" value="ROW05920.1"/>
    <property type="molecule type" value="Genomic_DNA"/>
</dbReference>
<reference evidence="3 4" key="1">
    <citation type="submission" date="2015-09" db="EMBL/GenBank/DDBJ databases">
        <title>Host preference determinants of Valsa canker pathogens revealed by comparative genomics.</title>
        <authorList>
            <person name="Yin Z."/>
            <person name="Huang L."/>
        </authorList>
    </citation>
    <scope>NUCLEOTIDE SEQUENCE [LARGE SCALE GENOMIC DNA]</scope>
    <source>
        <strain evidence="3 4">SXYLt</strain>
    </source>
</reference>
<keyword evidence="4" id="KW-1185">Reference proteome</keyword>
<dbReference type="PANTHER" id="PTHR10039:SF16">
    <property type="entry name" value="GPI INOSITOL-DEACYLASE"/>
    <property type="match status" value="1"/>
</dbReference>